<name>A0A8C0ZRA8_CASCN</name>
<accession>A0A8C0ZRA8</accession>
<sequence length="102" mass="11455">MLQEKKSISPIFWVINQYSITYFVAQLVCNLVEKVSALVNTAATYWKPSLATFWYYGGVEQDSSTSAEIPTAIQSLSKTIRSVQTGSFKQLMLKELKSATLH</sequence>
<organism evidence="1">
    <name type="scientific">Castor canadensis</name>
    <name type="common">American beaver</name>
    <dbReference type="NCBI Taxonomy" id="51338"/>
    <lineage>
        <taxon>Eukaryota</taxon>
        <taxon>Metazoa</taxon>
        <taxon>Chordata</taxon>
        <taxon>Craniata</taxon>
        <taxon>Vertebrata</taxon>
        <taxon>Euteleostomi</taxon>
        <taxon>Mammalia</taxon>
        <taxon>Eutheria</taxon>
        <taxon>Euarchontoglires</taxon>
        <taxon>Glires</taxon>
        <taxon>Rodentia</taxon>
        <taxon>Castorimorpha</taxon>
        <taxon>Castoridae</taxon>
        <taxon>Castor</taxon>
    </lineage>
</organism>
<evidence type="ECO:0000313" key="1">
    <source>
        <dbReference type="Ensembl" id="ENSCCNP00000012106.1"/>
    </source>
</evidence>
<reference evidence="1" key="1">
    <citation type="submission" date="2023-09" db="UniProtKB">
        <authorList>
            <consortium name="Ensembl"/>
        </authorList>
    </citation>
    <scope>IDENTIFICATION</scope>
</reference>
<dbReference type="AlphaFoldDB" id="A0A8C0ZRA8"/>
<proteinExistence type="predicted"/>
<dbReference type="Ensembl" id="ENSCCNT00000015876.1">
    <property type="protein sequence ID" value="ENSCCNP00000012106.1"/>
    <property type="gene ID" value="ENSCCNG00000012571.1"/>
</dbReference>
<protein>
    <submittedName>
        <fullName evidence="1">Uncharacterized protein</fullName>
    </submittedName>
</protein>